<dbReference type="InterPro" id="IPR001296">
    <property type="entry name" value="Glyco_trans_1"/>
</dbReference>
<dbReference type="EMBL" id="PFSJ01000007">
    <property type="protein sequence ID" value="PJC23901.1"/>
    <property type="molecule type" value="Genomic_DNA"/>
</dbReference>
<proteinExistence type="predicted"/>
<accession>A0A2M8EME9</accession>
<dbReference type="SUPFAM" id="SSF53756">
    <property type="entry name" value="UDP-Glycosyltransferase/glycogen phosphorylase"/>
    <property type="match status" value="1"/>
</dbReference>
<dbReference type="AlphaFoldDB" id="A0A2M8EME9"/>
<evidence type="ECO:0000313" key="5">
    <source>
        <dbReference type="Proteomes" id="UP000229756"/>
    </source>
</evidence>
<dbReference type="CDD" id="cd03809">
    <property type="entry name" value="GT4_MtfB-like"/>
    <property type="match status" value="1"/>
</dbReference>
<gene>
    <name evidence="4" type="ORF">CO058_01025</name>
</gene>
<protein>
    <recommendedName>
        <fullName evidence="6">Glycosyltransferase family 1 protein</fullName>
    </recommendedName>
</protein>
<dbReference type="GO" id="GO:0016757">
    <property type="term" value="F:glycosyltransferase activity"/>
    <property type="evidence" value="ECO:0007669"/>
    <property type="project" value="InterPro"/>
</dbReference>
<feature type="domain" description="Glycosyltransferase subfamily 4-like N-terminal" evidence="3">
    <location>
        <begin position="14"/>
        <end position="177"/>
    </location>
</feature>
<organism evidence="4 5">
    <name type="scientific">candidate division WWE3 bacterium CG_4_9_14_0_2_um_filter_35_11</name>
    <dbReference type="NCBI Taxonomy" id="1975077"/>
    <lineage>
        <taxon>Bacteria</taxon>
        <taxon>Katanobacteria</taxon>
    </lineage>
</organism>
<dbReference type="Pfam" id="PF13439">
    <property type="entry name" value="Glyco_transf_4"/>
    <property type="match status" value="1"/>
</dbReference>
<dbReference type="Proteomes" id="UP000229756">
    <property type="component" value="Unassembled WGS sequence"/>
</dbReference>
<sequence length="393" mass="44752">MQIGIDARLYEAAGPGRYTRNLIRQLEQVDNENDYVIFLTGAGSRSYHPQNPRFKKWIADYKIYSVEEQTLFLKDLIQARLDLLHVPHFNIPIFYPKKIVVTIHDLIMHNFAGKNATTLPTPTYFLKSLAYKLVTTLGTRKASRIIVPSETVKNDILKVYSGLDSEKIVVTYEGVDDTLLKLSPADVKASAIRLEEMKITNMYFLYVGSSYVHKNLNILLIAYRDFLEKFGKTIHLVVAGKIDNFSQRLAGFAHALKLDGKVIFPARYSENEYVKEEDLAILYKNAAAYVFPSLSEGFSITPLEAQAFGIPVLLSDIPTHREIFKDSVFYFNPRSVIELTESLSRILTDENLRLDLINKGNENVKKFSWREMAEKTLQAYKESVGSEASKLSL</sequence>
<dbReference type="InterPro" id="IPR028098">
    <property type="entry name" value="Glyco_trans_4-like_N"/>
</dbReference>
<evidence type="ECO:0008006" key="6">
    <source>
        <dbReference type="Google" id="ProtNLM"/>
    </source>
</evidence>
<dbReference type="Pfam" id="PF00534">
    <property type="entry name" value="Glycos_transf_1"/>
    <property type="match status" value="1"/>
</dbReference>
<reference evidence="5" key="1">
    <citation type="submission" date="2017-09" db="EMBL/GenBank/DDBJ databases">
        <title>Depth-based differentiation of microbial function through sediment-hosted aquifers and enrichment of novel symbionts in the deep terrestrial subsurface.</title>
        <authorList>
            <person name="Probst A.J."/>
            <person name="Ladd B."/>
            <person name="Jarett J.K."/>
            <person name="Geller-Mcgrath D.E."/>
            <person name="Sieber C.M.K."/>
            <person name="Emerson J.B."/>
            <person name="Anantharaman K."/>
            <person name="Thomas B.C."/>
            <person name="Malmstrom R."/>
            <person name="Stieglmeier M."/>
            <person name="Klingl A."/>
            <person name="Woyke T."/>
            <person name="Ryan C.M."/>
            <person name="Banfield J.F."/>
        </authorList>
    </citation>
    <scope>NUCLEOTIDE SEQUENCE [LARGE SCALE GENOMIC DNA]</scope>
</reference>
<evidence type="ECO:0000259" key="3">
    <source>
        <dbReference type="Pfam" id="PF13439"/>
    </source>
</evidence>
<dbReference type="Gene3D" id="3.40.50.2000">
    <property type="entry name" value="Glycogen Phosphorylase B"/>
    <property type="match status" value="2"/>
</dbReference>
<evidence type="ECO:0000313" key="4">
    <source>
        <dbReference type="EMBL" id="PJC23901.1"/>
    </source>
</evidence>
<feature type="domain" description="Glycosyl transferase family 1" evidence="2">
    <location>
        <begin position="202"/>
        <end position="361"/>
    </location>
</feature>
<dbReference type="PANTHER" id="PTHR46401:SF2">
    <property type="entry name" value="GLYCOSYLTRANSFERASE WBBK-RELATED"/>
    <property type="match status" value="1"/>
</dbReference>
<dbReference type="PANTHER" id="PTHR46401">
    <property type="entry name" value="GLYCOSYLTRANSFERASE WBBK-RELATED"/>
    <property type="match status" value="1"/>
</dbReference>
<evidence type="ECO:0000259" key="2">
    <source>
        <dbReference type="Pfam" id="PF00534"/>
    </source>
</evidence>
<name>A0A2M8EME9_UNCKA</name>
<comment type="caution">
    <text evidence="4">The sequence shown here is derived from an EMBL/GenBank/DDBJ whole genome shotgun (WGS) entry which is preliminary data.</text>
</comment>
<evidence type="ECO:0000256" key="1">
    <source>
        <dbReference type="ARBA" id="ARBA00022679"/>
    </source>
</evidence>
<keyword evidence="1" id="KW-0808">Transferase</keyword>